<dbReference type="InterPro" id="IPR026444">
    <property type="entry name" value="Secre_tail"/>
</dbReference>
<proteinExistence type="predicted"/>
<dbReference type="OrthoDB" id="3179827at2"/>
<feature type="domain" description="Secretion system C-terminal sorting" evidence="2">
    <location>
        <begin position="176"/>
        <end position="240"/>
    </location>
</feature>
<keyword evidence="4" id="KW-1185">Reference proteome</keyword>
<keyword evidence="1" id="KW-0732">Signal</keyword>
<feature type="non-terminal residue" evidence="3">
    <location>
        <position position="1"/>
    </location>
</feature>
<evidence type="ECO:0000313" key="4">
    <source>
        <dbReference type="Proteomes" id="UP000308713"/>
    </source>
</evidence>
<organism evidence="3 4">
    <name type="scientific">Allotamlana fucoidanivorans</name>
    <dbReference type="NCBI Taxonomy" id="2583814"/>
    <lineage>
        <taxon>Bacteria</taxon>
        <taxon>Pseudomonadati</taxon>
        <taxon>Bacteroidota</taxon>
        <taxon>Flavobacteriia</taxon>
        <taxon>Flavobacteriales</taxon>
        <taxon>Flavobacteriaceae</taxon>
        <taxon>Allotamlana</taxon>
    </lineage>
</organism>
<dbReference type="Pfam" id="PF18962">
    <property type="entry name" value="Por_Secre_tail"/>
    <property type="match status" value="1"/>
</dbReference>
<evidence type="ECO:0000313" key="3">
    <source>
        <dbReference type="EMBL" id="TNJ40695.1"/>
    </source>
</evidence>
<name>A0A5C4SC24_9FLAO</name>
<dbReference type="AlphaFoldDB" id="A0A5C4SC24"/>
<dbReference type="EMBL" id="VDCS01000054">
    <property type="protein sequence ID" value="TNJ40695.1"/>
    <property type="molecule type" value="Genomic_DNA"/>
</dbReference>
<comment type="caution">
    <text evidence="3">The sequence shown here is derived from an EMBL/GenBank/DDBJ whole genome shotgun (WGS) entry which is preliminary data.</text>
</comment>
<evidence type="ECO:0000256" key="1">
    <source>
        <dbReference type="ARBA" id="ARBA00022729"/>
    </source>
</evidence>
<accession>A0A5C4SC24</accession>
<dbReference type="NCBIfam" id="TIGR04183">
    <property type="entry name" value="Por_Secre_tail"/>
    <property type="match status" value="1"/>
</dbReference>
<evidence type="ECO:0000259" key="2">
    <source>
        <dbReference type="Pfam" id="PF18962"/>
    </source>
</evidence>
<sequence length="250" mass="26616">YYNSGEVVYKLAPCLGAVEEVGDDTYVLKAIGETCPDKGNGQLKIEAKDIGNYKASLNGGADINFTSDWIIENLSPGDHEVCITNASTNTVQCFGFTIEAGSSVTGKTSATKQGVNIEITEGTAPFAVMVNGDMIMETSSHAFFVNANYGDLVEVSTSVVCEGKITTTMDGILKVSPNPTQGEFEIQLSMPLKTVTVGVYNLYSQLISSKSYIVNGGRIQIDITGKPAGIYFAVLQLGGDKPKVLKIIKE</sequence>
<dbReference type="RefSeq" id="WP_139698919.1">
    <property type="nucleotide sequence ID" value="NZ_VDCS01000054.1"/>
</dbReference>
<reference evidence="3 4" key="1">
    <citation type="submission" date="2019-05" db="EMBL/GenBank/DDBJ databases">
        <title>Tamlana fucoidanivorans sp. nov., isolated from the surface of algae collected from Fujian province in China.</title>
        <authorList>
            <person name="Li J."/>
        </authorList>
    </citation>
    <scope>NUCLEOTIDE SEQUENCE [LARGE SCALE GENOMIC DNA]</scope>
    <source>
        <strain evidence="3 4">CW2-9</strain>
    </source>
</reference>
<gene>
    <name evidence="3" type="ORF">FGF67_16855</name>
</gene>
<dbReference type="Proteomes" id="UP000308713">
    <property type="component" value="Unassembled WGS sequence"/>
</dbReference>
<protein>
    <submittedName>
        <fullName evidence="3">T9SS type A sorting domain-containing protein</fullName>
    </submittedName>
</protein>